<evidence type="ECO:0000256" key="7">
    <source>
        <dbReference type="SAM" id="Phobius"/>
    </source>
</evidence>
<dbReference type="PANTHER" id="PTHR30572">
    <property type="entry name" value="MEMBRANE COMPONENT OF TRANSPORTER-RELATED"/>
    <property type="match status" value="1"/>
</dbReference>
<dbReference type="InterPro" id="IPR050250">
    <property type="entry name" value="Macrolide_Exporter_MacB"/>
</dbReference>
<keyword evidence="5 7" id="KW-0472">Membrane</keyword>
<name>A0A8J6NI56_9CHLR</name>
<dbReference type="Proteomes" id="UP000614469">
    <property type="component" value="Unassembled WGS sequence"/>
</dbReference>
<evidence type="ECO:0000259" key="9">
    <source>
        <dbReference type="Pfam" id="PF12704"/>
    </source>
</evidence>
<dbReference type="Pfam" id="PF02687">
    <property type="entry name" value="FtsX"/>
    <property type="match status" value="1"/>
</dbReference>
<evidence type="ECO:0000256" key="6">
    <source>
        <dbReference type="ARBA" id="ARBA00038076"/>
    </source>
</evidence>
<proteinExistence type="inferred from homology"/>
<protein>
    <submittedName>
        <fullName evidence="10">FtsX-like permease family protein</fullName>
    </submittedName>
</protein>
<dbReference type="GO" id="GO:0022857">
    <property type="term" value="F:transmembrane transporter activity"/>
    <property type="evidence" value="ECO:0007669"/>
    <property type="project" value="TreeGrafter"/>
</dbReference>
<dbReference type="Pfam" id="PF12704">
    <property type="entry name" value="MacB_PCD"/>
    <property type="match status" value="1"/>
</dbReference>
<keyword evidence="4 7" id="KW-1133">Transmembrane helix</keyword>
<feature type="domain" description="MacB-like periplasmic core" evidence="9">
    <location>
        <begin position="64"/>
        <end position="266"/>
    </location>
</feature>
<feature type="transmembrane region" description="Helical" evidence="7">
    <location>
        <begin position="63"/>
        <end position="84"/>
    </location>
</feature>
<evidence type="ECO:0000256" key="4">
    <source>
        <dbReference type="ARBA" id="ARBA00022989"/>
    </source>
</evidence>
<dbReference type="EMBL" id="JACNJN010000068">
    <property type="protein sequence ID" value="MBC8334475.1"/>
    <property type="molecule type" value="Genomic_DNA"/>
</dbReference>
<comment type="subcellular location">
    <subcellularLocation>
        <location evidence="1">Cell membrane</location>
        <topology evidence="1">Multi-pass membrane protein</topology>
    </subcellularLocation>
</comment>
<organism evidence="10 11">
    <name type="scientific">Candidatus Desulfolinea nitratireducens</name>
    <dbReference type="NCBI Taxonomy" id="2841698"/>
    <lineage>
        <taxon>Bacteria</taxon>
        <taxon>Bacillati</taxon>
        <taxon>Chloroflexota</taxon>
        <taxon>Anaerolineae</taxon>
        <taxon>Anaerolineales</taxon>
        <taxon>Anaerolineales incertae sedis</taxon>
        <taxon>Candidatus Desulfolinea</taxon>
    </lineage>
</organism>
<feature type="transmembrane region" description="Helical" evidence="7">
    <location>
        <begin position="387"/>
        <end position="409"/>
    </location>
</feature>
<evidence type="ECO:0000256" key="5">
    <source>
        <dbReference type="ARBA" id="ARBA00023136"/>
    </source>
</evidence>
<keyword evidence="3 7" id="KW-0812">Transmembrane</keyword>
<feature type="transmembrane region" description="Helical" evidence="7">
    <location>
        <begin position="296"/>
        <end position="324"/>
    </location>
</feature>
<feature type="transmembrane region" description="Helical" evidence="7">
    <location>
        <begin position="345"/>
        <end position="367"/>
    </location>
</feature>
<evidence type="ECO:0000313" key="10">
    <source>
        <dbReference type="EMBL" id="MBC8334475.1"/>
    </source>
</evidence>
<feature type="domain" description="ABC3 transporter permease C-terminal" evidence="8">
    <location>
        <begin position="302"/>
        <end position="421"/>
    </location>
</feature>
<dbReference type="PANTHER" id="PTHR30572:SF4">
    <property type="entry name" value="ABC TRANSPORTER PERMEASE YTRF"/>
    <property type="match status" value="1"/>
</dbReference>
<evidence type="ECO:0000313" key="11">
    <source>
        <dbReference type="Proteomes" id="UP000614469"/>
    </source>
</evidence>
<feature type="non-terminal residue" evidence="10">
    <location>
        <position position="1"/>
    </location>
</feature>
<keyword evidence="2" id="KW-1003">Cell membrane</keyword>
<sequence length="429" mass="46961">IPALAALLPMWNTVRITVREAFSDYGLGNSGVKQSIKQTKNSRVLPRPVRISIRNAFRRKTRLALTLSTLILGGAIFVAVMNLFGTFDKTMQDVEKYFLADINISFNRAYRYDKVAALAESVPGVKSVEGWMSMGGEIVSADETTANELAFIAPPAESTLIEPILTEGRWLMPGDENAVVVGNHLLSVRPDLKVGDWVTMRIQNQESEWQIVGIYNIPGNVIPPLVYANYEYLSRLVNAPGDVYSLRIITDERDEATVAAIGSALQTLFDDEKIQVSDMQLAAEWRVAQTSQTDVLVYFMLVMAILTAIVGGLGLMGTMSINTLERTREIGVMRAIGASNWDIQMIVLVEGLFIGLLSWGASILFSVPITSALTYGVGVAIFKSPLAFTFGMQGIMIWLAITLGLAALASALPARRASRLTVRDTLAYE</sequence>
<dbReference type="AlphaFoldDB" id="A0A8J6NI56"/>
<dbReference type="GO" id="GO:0005886">
    <property type="term" value="C:plasma membrane"/>
    <property type="evidence" value="ECO:0007669"/>
    <property type="project" value="UniProtKB-SubCell"/>
</dbReference>
<dbReference type="InterPro" id="IPR025857">
    <property type="entry name" value="MacB_PCD"/>
</dbReference>
<evidence type="ECO:0000259" key="8">
    <source>
        <dbReference type="Pfam" id="PF02687"/>
    </source>
</evidence>
<evidence type="ECO:0000256" key="2">
    <source>
        <dbReference type="ARBA" id="ARBA00022475"/>
    </source>
</evidence>
<evidence type="ECO:0000256" key="1">
    <source>
        <dbReference type="ARBA" id="ARBA00004651"/>
    </source>
</evidence>
<reference evidence="10 11" key="1">
    <citation type="submission" date="2020-08" db="EMBL/GenBank/DDBJ databases">
        <title>Bridging the membrane lipid divide: bacteria of the FCB group superphylum have the potential to synthesize archaeal ether lipids.</title>
        <authorList>
            <person name="Villanueva L."/>
            <person name="Von Meijenfeldt F.A.B."/>
            <person name="Westbye A.B."/>
            <person name="Yadav S."/>
            <person name="Hopmans E.C."/>
            <person name="Dutilh B.E."/>
            <person name="Sinninghe Damste J.S."/>
        </authorList>
    </citation>
    <scope>NUCLEOTIDE SEQUENCE [LARGE SCALE GENOMIC DNA]</scope>
    <source>
        <strain evidence="10">NIOZ-UU36</strain>
    </source>
</reference>
<comment type="similarity">
    <text evidence="6">Belongs to the ABC-4 integral membrane protein family.</text>
</comment>
<dbReference type="InterPro" id="IPR003838">
    <property type="entry name" value="ABC3_permease_C"/>
</dbReference>
<comment type="caution">
    <text evidence="10">The sequence shown here is derived from an EMBL/GenBank/DDBJ whole genome shotgun (WGS) entry which is preliminary data.</text>
</comment>
<gene>
    <name evidence="10" type="ORF">H8E29_04360</name>
</gene>
<evidence type="ECO:0000256" key="3">
    <source>
        <dbReference type="ARBA" id="ARBA00022692"/>
    </source>
</evidence>
<accession>A0A8J6NI56</accession>